<gene>
    <name evidence="2" type="ORF">M0R89_00880</name>
</gene>
<accession>A0A8U0HUW8</accession>
<feature type="region of interest" description="Disordered" evidence="1">
    <location>
        <begin position="1"/>
        <end position="27"/>
    </location>
</feature>
<name>A0A8U0HUW8_9EURY</name>
<dbReference type="KEGG" id="halx:M0R89_00880"/>
<dbReference type="EMBL" id="CP096659">
    <property type="protein sequence ID" value="UPV74639.1"/>
    <property type="molecule type" value="Genomic_DNA"/>
</dbReference>
<dbReference type="AlphaFoldDB" id="A0A8U0HUW8"/>
<feature type="compositionally biased region" description="Basic and acidic residues" evidence="1">
    <location>
        <begin position="9"/>
        <end position="27"/>
    </location>
</feature>
<reference evidence="2 3" key="1">
    <citation type="submission" date="2022-04" db="EMBL/GenBank/DDBJ databases">
        <title>Diverse halophilic archaea isolated from saline environments.</title>
        <authorList>
            <person name="Cui H.-L."/>
        </authorList>
    </citation>
    <scope>NUCLEOTIDE SEQUENCE [LARGE SCALE GENOMIC DNA]</scope>
    <source>
        <strain evidence="2 3">XZYJT49</strain>
    </source>
</reference>
<evidence type="ECO:0000313" key="3">
    <source>
        <dbReference type="Proteomes" id="UP000830729"/>
    </source>
</evidence>
<organism evidence="2 3">
    <name type="scientific">Halorussus limi</name>
    <dbReference type="NCBI Taxonomy" id="2938695"/>
    <lineage>
        <taxon>Archaea</taxon>
        <taxon>Methanobacteriati</taxon>
        <taxon>Methanobacteriota</taxon>
        <taxon>Stenosarchaea group</taxon>
        <taxon>Halobacteria</taxon>
        <taxon>Halobacteriales</taxon>
        <taxon>Haladaptataceae</taxon>
        <taxon>Halorussus</taxon>
    </lineage>
</organism>
<dbReference type="GeneID" id="72183709"/>
<proteinExistence type="predicted"/>
<evidence type="ECO:0000256" key="1">
    <source>
        <dbReference type="SAM" id="MobiDB-lite"/>
    </source>
</evidence>
<evidence type="ECO:0000313" key="2">
    <source>
        <dbReference type="EMBL" id="UPV74639.1"/>
    </source>
</evidence>
<keyword evidence="3" id="KW-1185">Reference proteome</keyword>
<protein>
    <submittedName>
        <fullName evidence="2">Uncharacterized protein</fullName>
    </submittedName>
</protein>
<dbReference type="RefSeq" id="WP_248650684.1">
    <property type="nucleotide sequence ID" value="NZ_CP096659.1"/>
</dbReference>
<sequence>MGYDEADDSHDHEDPQKGDHYQHRDGTDEIVFAVEEGHVLAIREYRRVENFAQAVADAEYVGTHEGVADLPGADAFEEE</sequence>
<dbReference type="Proteomes" id="UP000830729">
    <property type="component" value="Chromosome"/>
</dbReference>